<evidence type="ECO:0000313" key="3">
    <source>
        <dbReference type="Proteomes" id="UP001595711"/>
    </source>
</evidence>
<sequence length="399" mass="43525">MSHSLHAGHTSRPFGDLRVLDFTSMMAGPYCSRWLADLGAEVIKIEPPEGDYMRSRPPLRAGNSCYFGHLNAGKKSIALDLKNPAAVNLVRDLVKTADILIENFRPGVMDRLGLSFSQLQPLNPRLIYCSISGFGQTGEAASRPAFAQIVHAASGFDLTNMSYQDGQDRPANTGIFIADVLAAIYAGFSVSAALVHRQKTGTGQHIDVTLAESMFSLLVFELQNAQFPASRRRPMYKPSRAKDGFVIIAAVSNYNFDNLFVAIGRPEWKNDPRFSSSTARLENWDELFFLIEEWTMTRTAGECERFLNESGVPCSRYRTVSEAIDDMDALNRNSLPFVQDAAGTFRVTNLPFKFSAAEISVGSNVPPLGADTHAVLKAALGLSESEISELAGAGVFGPA</sequence>
<dbReference type="EMBL" id="JBHRYJ010000001">
    <property type="protein sequence ID" value="MFC3674904.1"/>
    <property type="molecule type" value="Genomic_DNA"/>
</dbReference>
<dbReference type="InterPro" id="IPR003673">
    <property type="entry name" value="CoA-Trfase_fam_III"/>
</dbReference>
<dbReference type="Proteomes" id="UP001595711">
    <property type="component" value="Unassembled WGS sequence"/>
</dbReference>
<protein>
    <submittedName>
        <fullName evidence="2">CaiB/BaiF CoA transferase family protein</fullName>
    </submittedName>
</protein>
<evidence type="ECO:0000313" key="2">
    <source>
        <dbReference type="EMBL" id="MFC3674904.1"/>
    </source>
</evidence>
<dbReference type="InterPro" id="IPR044855">
    <property type="entry name" value="CoA-Trfase_III_dom3_sf"/>
</dbReference>
<evidence type="ECO:0000256" key="1">
    <source>
        <dbReference type="ARBA" id="ARBA00022679"/>
    </source>
</evidence>
<dbReference type="RefSeq" id="WP_379722472.1">
    <property type="nucleotide sequence ID" value="NZ_JBHRYJ010000001.1"/>
</dbReference>
<reference evidence="3" key="1">
    <citation type="journal article" date="2019" name="Int. J. Syst. Evol. Microbiol.">
        <title>The Global Catalogue of Microorganisms (GCM) 10K type strain sequencing project: providing services to taxonomists for standard genome sequencing and annotation.</title>
        <authorList>
            <consortium name="The Broad Institute Genomics Platform"/>
            <consortium name="The Broad Institute Genome Sequencing Center for Infectious Disease"/>
            <person name="Wu L."/>
            <person name="Ma J."/>
        </authorList>
    </citation>
    <scope>NUCLEOTIDE SEQUENCE [LARGE SCALE GENOMIC DNA]</scope>
    <source>
        <strain evidence="3">KCTC 42182</strain>
    </source>
</reference>
<dbReference type="InterPro" id="IPR023606">
    <property type="entry name" value="CoA-Trfase_III_dom_1_sf"/>
</dbReference>
<gene>
    <name evidence="2" type="ORF">ACFOOQ_05060</name>
</gene>
<keyword evidence="1 2" id="KW-0808">Transferase</keyword>
<comment type="caution">
    <text evidence="2">The sequence shown here is derived from an EMBL/GenBank/DDBJ whole genome shotgun (WGS) entry which is preliminary data.</text>
</comment>
<dbReference type="GO" id="GO:0016740">
    <property type="term" value="F:transferase activity"/>
    <property type="evidence" value="ECO:0007669"/>
    <property type="project" value="UniProtKB-KW"/>
</dbReference>
<dbReference type="PANTHER" id="PTHR48207:SF3">
    <property type="entry name" value="SUCCINATE--HYDROXYMETHYLGLUTARATE COA-TRANSFERASE"/>
    <property type="match status" value="1"/>
</dbReference>
<dbReference type="Gene3D" id="3.40.50.10540">
    <property type="entry name" value="Crotonobetainyl-coa:carnitine coa-transferase, domain 1"/>
    <property type="match status" value="1"/>
</dbReference>
<organism evidence="2 3">
    <name type="scientific">Ferrovibrio xuzhouensis</name>
    <dbReference type="NCBI Taxonomy" id="1576914"/>
    <lineage>
        <taxon>Bacteria</taxon>
        <taxon>Pseudomonadati</taxon>
        <taxon>Pseudomonadota</taxon>
        <taxon>Alphaproteobacteria</taxon>
        <taxon>Rhodospirillales</taxon>
        <taxon>Rhodospirillaceae</taxon>
        <taxon>Ferrovibrio</taxon>
    </lineage>
</organism>
<dbReference type="Pfam" id="PF02515">
    <property type="entry name" value="CoA_transf_3"/>
    <property type="match status" value="1"/>
</dbReference>
<dbReference type="InterPro" id="IPR050483">
    <property type="entry name" value="CoA-transferase_III_domain"/>
</dbReference>
<accession>A0ABV7VBQ5</accession>
<dbReference type="Gene3D" id="3.30.1540.10">
    <property type="entry name" value="formyl-coa transferase, domain 3"/>
    <property type="match status" value="1"/>
</dbReference>
<dbReference type="SUPFAM" id="SSF89796">
    <property type="entry name" value="CoA-transferase family III (CaiB/BaiF)"/>
    <property type="match status" value="1"/>
</dbReference>
<keyword evidence="3" id="KW-1185">Reference proteome</keyword>
<dbReference type="PANTHER" id="PTHR48207">
    <property type="entry name" value="SUCCINATE--HYDROXYMETHYLGLUTARATE COA-TRANSFERASE"/>
    <property type="match status" value="1"/>
</dbReference>
<name>A0ABV7VBQ5_9PROT</name>
<proteinExistence type="predicted"/>